<dbReference type="AlphaFoldDB" id="A0AAW2G4M1"/>
<evidence type="ECO:0000313" key="2">
    <source>
        <dbReference type="Proteomes" id="UP001430953"/>
    </source>
</evidence>
<name>A0AAW2G4M1_9HYME</name>
<accession>A0AAW2G4M1</accession>
<dbReference type="Proteomes" id="UP001430953">
    <property type="component" value="Unassembled WGS sequence"/>
</dbReference>
<organism evidence="1 2">
    <name type="scientific">Cardiocondyla obscurior</name>
    <dbReference type="NCBI Taxonomy" id="286306"/>
    <lineage>
        <taxon>Eukaryota</taxon>
        <taxon>Metazoa</taxon>
        <taxon>Ecdysozoa</taxon>
        <taxon>Arthropoda</taxon>
        <taxon>Hexapoda</taxon>
        <taxon>Insecta</taxon>
        <taxon>Pterygota</taxon>
        <taxon>Neoptera</taxon>
        <taxon>Endopterygota</taxon>
        <taxon>Hymenoptera</taxon>
        <taxon>Apocrita</taxon>
        <taxon>Aculeata</taxon>
        <taxon>Formicoidea</taxon>
        <taxon>Formicidae</taxon>
        <taxon>Myrmicinae</taxon>
        <taxon>Cardiocondyla</taxon>
    </lineage>
</organism>
<sequence length="75" mass="8492">MYRNITTFNSEVPCGDVVQLYFSVWMFCECRVLQRRIRPILDNLRGGGGFGEASCFGEATSRIITAVTSPLRIDR</sequence>
<proteinExistence type="predicted"/>
<keyword evidence="2" id="KW-1185">Reference proteome</keyword>
<evidence type="ECO:0000313" key="1">
    <source>
        <dbReference type="EMBL" id="KAL0120991.1"/>
    </source>
</evidence>
<gene>
    <name evidence="1" type="ORF">PUN28_008608</name>
</gene>
<reference evidence="1 2" key="1">
    <citation type="submission" date="2023-03" db="EMBL/GenBank/DDBJ databases">
        <title>High recombination rates correlate with genetic variation in Cardiocondyla obscurior ants.</title>
        <authorList>
            <person name="Errbii M."/>
        </authorList>
    </citation>
    <scope>NUCLEOTIDE SEQUENCE [LARGE SCALE GENOMIC DNA]</scope>
    <source>
        <strain evidence="1">Alpha-2009</strain>
        <tissue evidence="1">Whole body</tissue>
    </source>
</reference>
<protein>
    <submittedName>
        <fullName evidence="1">Uncharacterized protein</fullName>
    </submittedName>
</protein>
<dbReference type="EMBL" id="JADYXP020000007">
    <property type="protein sequence ID" value="KAL0120991.1"/>
    <property type="molecule type" value="Genomic_DNA"/>
</dbReference>
<comment type="caution">
    <text evidence="1">The sequence shown here is derived from an EMBL/GenBank/DDBJ whole genome shotgun (WGS) entry which is preliminary data.</text>
</comment>